<dbReference type="PROSITE" id="PS51257">
    <property type="entry name" value="PROKAR_LIPOPROTEIN"/>
    <property type="match status" value="1"/>
</dbReference>
<dbReference type="Proteomes" id="UP000308133">
    <property type="component" value="Unassembled WGS sequence"/>
</dbReference>
<feature type="transmembrane region" description="Helical" evidence="1">
    <location>
        <begin position="68"/>
        <end position="89"/>
    </location>
</feature>
<organism evidence="2 3">
    <name type="scientific">Elsinoe australis</name>
    <dbReference type="NCBI Taxonomy" id="40998"/>
    <lineage>
        <taxon>Eukaryota</taxon>
        <taxon>Fungi</taxon>
        <taxon>Dikarya</taxon>
        <taxon>Ascomycota</taxon>
        <taxon>Pezizomycotina</taxon>
        <taxon>Dothideomycetes</taxon>
        <taxon>Dothideomycetidae</taxon>
        <taxon>Myriangiales</taxon>
        <taxon>Elsinoaceae</taxon>
        <taxon>Elsinoe</taxon>
    </lineage>
</organism>
<feature type="transmembrane region" description="Helical" evidence="1">
    <location>
        <begin position="169"/>
        <end position="187"/>
    </location>
</feature>
<evidence type="ECO:0000256" key="1">
    <source>
        <dbReference type="SAM" id="Phobius"/>
    </source>
</evidence>
<comment type="caution">
    <text evidence="2">The sequence shown here is derived from an EMBL/GenBank/DDBJ whole genome shotgun (WGS) entry which is preliminary data.</text>
</comment>
<sequence>MHHPRPALQHLRASHEIISPFLAYNGLTLSISCILLWALRYYALTPLTIRIYGERYTKLEPKKQHSMVNHMVAAISKIVLLITAAYPFASVIANKDLHAPYAPSFKGSLTMGDVLVVVSQAFCAMYIFELIYRIEVSYISAAHHVGAVVIAQSAMVIGFDPAHKSDANIEFVLCLIWGAFDVAAELYPHIAMLIYRQDPANYQRNAKIMHALAVGEAASTLIETIVVMTLFGSLWQQWTLVFKVVTPILHVLFSVAQLHGARIFWGMYLHFDACHREGQGRMEREEEREGESKV</sequence>
<feature type="transmembrane region" description="Helical" evidence="1">
    <location>
        <begin position="138"/>
        <end position="157"/>
    </location>
</feature>
<name>A0A4U7AZU7_9PEZI</name>
<keyword evidence="1" id="KW-0472">Membrane</keyword>
<dbReference type="EMBL" id="PTQR01000060">
    <property type="protein sequence ID" value="TKX22865.1"/>
    <property type="molecule type" value="Genomic_DNA"/>
</dbReference>
<evidence type="ECO:0000313" key="2">
    <source>
        <dbReference type="EMBL" id="TKX22865.1"/>
    </source>
</evidence>
<feature type="transmembrane region" description="Helical" evidence="1">
    <location>
        <begin position="238"/>
        <end position="258"/>
    </location>
</feature>
<feature type="transmembrane region" description="Helical" evidence="1">
    <location>
        <begin position="208"/>
        <end position="232"/>
    </location>
</feature>
<keyword evidence="1" id="KW-0812">Transmembrane</keyword>
<proteinExistence type="predicted"/>
<keyword evidence="1" id="KW-1133">Transmembrane helix</keyword>
<gene>
    <name evidence="2" type="ORF">C1H76_4900</name>
</gene>
<reference evidence="2 3" key="1">
    <citation type="submission" date="2018-02" db="EMBL/GenBank/DDBJ databases">
        <title>Draft genome sequences of Elsinoe sp., causing black scab on jojoba.</title>
        <authorList>
            <person name="Stodart B."/>
            <person name="Jeffress S."/>
            <person name="Ash G."/>
            <person name="Arun Chinnappa K."/>
        </authorList>
    </citation>
    <scope>NUCLEOTIDE SEQUENCE [LARGE SCALE GENOMIC DNA]</scope>
    <source>
        <strain evidence="2 3">Hillstone_2</strain>
    </source>
</reference>
<evidence type="ECO:0000313" key="3">
    <source>
        <dbReference type="Proteomes" id="UP000308133"/>
    </source>
</evidence>
<evidence type="ECO:0008006" key="4">
    <source>
        <dbReference type="Google" id="ProtNLM"/>
    </source>
</evidence>
<feature type="transmembrane region" description="Helical" evidence="1">
    <location>
        <begin position="109"/>
        <end position="131"/>
    </location>
</feature>
<feature type="transmembrane region" description="Helical" evidence="1">
    <location>
        <begin position="21"/>
        <end position="42"/>
    </location>
</feature>
<protein>
    <recommendedName>
        <fullName evidence="4">TLC domain-containing protein</fullName>
    </recommendedName>
</protein>
<dbReference type="AlphaFoldDB" id="A0A4U7AZU7"/>
<accession>A0A4U7AZU7</accession>